<proteinExistence type="predicted"/>
<accession>A0A397SA15</accession>
<sequence length="513" mass="59963">METQENVILDMSSVSSIQKETKMDTDKNNTNKKIIEIQESVISFTTSVPSIQNLDMDKNNSNKKIMKTQENVILEESFTSSVSSTQNETKIDIDKNNSNNEIMIQNNPFYNLIKKQAKEFEEFGKRMSLDLQNSFKEYSVQQNGIIKSETDPDETVKIFKKYEEKIDSQTHLIDSLRARIEELETDSIIKDQDIKKIKHEFDDFKKEIKSVLAISTKSVSLTTNENAKDFKLPKLNDQLSNTGTCVHDEKNKSKKSIDDYGKEYSLAQNSVEDITDAESEISYQQYYDHEKENEMESELGPYQQYNKINKVDENYYDDEPYQQQYGENYYDDRFYQQYNENNYKDEENYKVDENYYNYESSTTTSTSYQQNNKKNSPKCSRNVRKIHAKVLEILDNLNNESIKDYTFKPLRAFNINALLAYERSNLFNSLSKIAKRSINISVNDELRDELSGKKKITQPLSVYINRKIVPSLPSGITSYTDFETTFKYQSLSSVKKERIQKVISMEKKNKNKN</sequence>
<evidence type="ECO:0000313" key="2">
    <source>
        <dbReference type="EMBL" id="RIA79164.1"/>
    </source>
</evidence>
<evidence type="ECO:0000256" key="1">
    <source>
        <dbReference type="SAM" id="Coils"/>
    </source>
</evidence>
<reference evidence="2 3" key="1">
    <citation type="submission" date="2018-06" db="EMBL/GenBank/DDBJ databases">
        <title>Comparative genomics reveals the genomic features of Rhizophagus irregularis, R. cerebriforme, R. diaphanum and Gigaspora rosea, and their symbiotic lifestyle signature.</title>
        <authorList>
            <person name="Morin E."/>
            <person name="San Clemente H."/>
            <person name="Chen E.C.H."/>
            <person name="De La Providencia I."/>
            <person name="Hainaut M."/>
            <person name="Kuo A."/>
            <person name="Kohler A."/>
            <person name="Murat C."/>
            <person name="Tang N."/>
            <person name="Roy S."/>
            <person name="Loubradou J."/>
            <person name="Henrissat B."/>
            <person name="Grigoriev I.V."/>
            <person name="Corradi N."/>
            <person name="Roux C."/>
            <person name="Martin F.M."/>
        </authorList>
    </citation>
    <scope>NUCLEOTIDE SEQUENCE [LARGE SCALE GENOMIC DNA]</scope>
    <source>
        <strain evidence="2 3">DAOM 227022</strain>
    </source>
</reference>
<dbReference type="AlphaFoldDB" id="A0A397SA15"/>
<keyword evidence="1" id="KW-0175">Coiled coil</keyword>
<comment type="caution">
    <text evidence="2">The sequence shown here is derived from an EMBL/GenBank/DDBJ whole genome shotgun (WGS) entry which is preliminary data.</text>
</comment>
<dbReference type="OrthoDB" id="2357194at2759"/>
<dbReference type="STRING" id="658196.A0A397SA15"/>
<gene>
    <name evidence="2" type="ORF">C1645_794789</name>
</gene>
<dbReference type="EMBL" id="QKYT01001501">
    <property type="protein sequence ID" value="RIA79164.1"/>
    <property type="molecule type" value="Genomic_DNA"/>
</dbReference>
<keyword evidence="3" id="KW-1185">Reference proteome</keyword>
<organism evidence="2 3">
    <name type="scientific">Glomus cerebriforme</name>
    <dbReference type="NCBI Taxonomy" id="658196"/>
    <lineage>
        <taxon>Eukaryota</taxon>
        <taxon>Fungi</taxon>
        <taxon>Fungi incertae sedis</taxon>
        <taxon>Mucoromycota</taxon>
        <taxon>Glomeromycotina</taxon>
        <taxon>Glomeromycetes</taxon>
        <taxon>Glomerales</taxon>
        <taxon>Glomeraceae</taxon>
        <taxon>Glomus</taxon>
    </lineage>
</organism>
<feature type="coiled-coil region" evidence="1">
    <location>
        <begin position="159"/>
        <end position="186"/>
    </location>
</feature>
<protein>
    <submittedName>
        <fullName evidence="2">Uncharacterized protein</fullName>
    </submittedName>
</protein>
<name>A0A397SA15_9GLOM</name>
<dbReference type="Proteomes" id="UP000265703">
    <property type="component" value="Unassembled WGS sequence"/>
</dbReference>
<evidence type="ECO:0000313" key="3">
    <source>
        <dbReference type="Proteomes" id="UP000265703"/>
    </source>
</evidence>